<name>A0A839HC17_9GAMM</name>
<keyword evidence="2" id="KW-0596">Phosphopantetheine</keyword>
<dbReference type="Gene3D" id="3.40.50.980">
    <property type="match status" value="2"/>
</dbReference>
<dbReference type="GO" id="GO:0031177">
    <property type="term" value="F:phosphopantetheine binding"/>
    <property type="evidence" value="ECO:0007669"/>
    <property type="project" value="InterPro"/>
</dbReference>
<dbReference type="Gene3D" id="3.30.559.30">
    <property type="entry name" value="Nonribosomal peptide synthetase, condensation domain"/>
    <property type="match status" value="2"/>
</dbReference>
<evidence type="ECO:0000313" key="6">
    <source>
        <dbReference type="EMBL" id="MBB1125710.1"/>
    </source>
</evidence>
<dbReference type="FunFam" id="3.30.300.30:FF:000015">
    <property type="entry name" value="Nonribosomal peptide synthase SidD"/>
    <property type="match status" value="1"/>
</dbReference>
<dbReference type="NCBIfam" id="TIGR01733">
    <property type="entry name" value="AA-adenyl-dom"/>
    <property type="match status" value="2"/>
</dbReference>
<dbReference type="Pfam" id="PF00668">
    <property type="entry name" value="Condensation"/>
    <property type="match status" value="2"/>
</dbReference>
<evidence type="ECO:0000256" key="4">
    <source>
        <dbReference type="SAM" id="MobiDB-lite"/>
    </source>
</evidence>
<evidence type="ECO:0000313" key="7">
    <source>
        <dbReference type="Proteomes" id="UP000548632"/>
    </source>
</evidence>
<dbReference type="InterPro" id="IPR045851">
    <property type="entry name" value="AMP-bd_C_sf"/>
</dbReference>
<dbReference type="FunFam" id="1.10.1200.10:FF:000005">
    <property type="entry name" value="Nonribosomal peptide synthetase 1"/>
    <property type="match status" value="1"/>
</dbReference>
<comment type="caution">
    <text evidence="6">The sequence shown here is derived from an EMBL/GenBank/DDBJ whole genome shotgun (WGS) entry which is preliminary data.</text>
</comment>
<gene>
    <name evidence="6" type="ORF">HUK38_05610</name>
</gene>
<dbReference type="CDD" id="cd05930">
    <property type="entry name" value="A_NRPS"/>
    <property type="match status" value="2"/>
</dbReference>
<dbReference type="InterPro" id="IPR042099">
    <property type="entry name" value="ANL_N_sf"/>
</dbReference>
<dbReference type="InterPro" id="IPR025110">
    <property type="entry name" value="AMP-bd_C"/>
</dbReference>
<dbReference type="Gene3D" id="3.30.300.30">
    <property type="match status" value="2"/>
</dbReference>
<feature type="domain" description="Carrier" evidence="5">
    <location>
        <begin position="998"/>
        <end position="1073"/>
    </location>
</feature>
<sequence length="2181" mass="239965">MHGCDSTQLTSNPAIEAVYPLSPLQQGMVLQTLQAPHAGLFFQQLAVSVNDLDVPAFTTAWQQIITRHAILRTAFQWQDDTYLMQVVYHHADLQITQLDWRELSELTQRQQLKTLLLQDRRRGFILTEPPLLRLLLIQHDARRWTVIKSHHHALFDGWSGGLLQRDVQRHYIAIRQQRSLQLPPPPSFGEYAQWLTAQDFTPIEQFWRQQFSGFISPTPLPGLIKRTATAHPAQPFISQELVLPAALTMAIQSLAQQLHLTINTVLQAAWALLLQLWSGERDLVFGATFSGRSVNYPDLTEMIGLLINALPVRVQLNWQESVADWLSALHSQLLTVQTYEHTPPAQIQTWSELPANVPLFNTLVTFNSQALNGGAPAIDNVNQANAPLSFTSIPLSLMVFETPAALRLTLTAHTQYYGAEMLMRLLQQVQWFLTVLTTHSTQQLGKLPLMSAAEAAVIITQWNHAQVDYPRQLGLHQVFELAAARTPNAIAVIDNDGELTFAALNQQANQLAYYLRALGVTADALVGLAIERSRAAVIGLLAILKAGGGYVPLDPDYPAPRLAFMLADAGVHWLLTQTALTALHRELNLTQSAVQVIQFDQDAHLWADAPADNLPPDTNNYAERVAVVIYTSGSTGQPKGALLPHRVAVNRLFIEPEPLRPNEVLAAKTSFNFIDSIWELFYAWHWNCPTRLIDQTTARDPVLLIKTLAAAGVTRLVLVPSLLRSLLDTDAAIAQHLPHLQQWICSGEPLPADLSERFAAQLPDRLLVNVYGTSETWDVTRYAALGRNCEHPAPLGRPFANCQIYVLDSAGRSVPIGVAGEVVIGGDGVTLGYLGHPGLTAERFIPDPFQPQRGTACYRSGDRARWRPDGQLELLGRTDQQVKIRGYRVELGEIEAVLRRHPTIAQAAVVATAQQQLVAFVVYAADPSASADAPPNPLPVLEFLQQQLPAYLVPARLIPLERLPLTPSGKLDRQALPDPNTDFTERQHQSATDTAPRSPTTATEQRVAEIWSTVLRQPHLNVDDRFTHLGGHSLLATQVMTRLRDQFQLQIPLAVILDDGTVASVAAWLDSHRDDPHFAADADLPLLATELVTTDASGEIRAPQSFGQQRLWFLAQLAPGSPLYTTLIPINLTGQFDELALREAITALVQRHETLRTVFGLDDNAEPVQRILPELPPPLQLLDFTHVARVQHRAALQRLRLQIMAQPFDLATGPLLRITAALLEPTHQLLLVALHHIITDGWSLAILRRELLQFYTAARRGQVAQLPPLPLQYRDYAIWQRQLLHGESRQQLLDYWRQKLAGVVPLTLPTDHPRTATPPNGSARVALNLDTALTQRLHTLGQLEQATLFMVLLAAFQWLLRCYSGQTDVVVGTPVANRNRAELEGLIGLFVNTLALRSDLSGAPSFRHLLQQVKQTCLDAYAHQDLPFEQLVDELAPQRDLHAQPLVQVLLVLQTLPHGGGSGAGAGSALPAAVLPHPDPLALGEGESEMSGAAGAAIYFDLTLTLTETPHGLTGDLRYSPHLFERSTMQRLVNHWLTLLVTITQQPEVPLAPTSLISAAEREQLHQFSRGQVNEATFAALAAEPPACIHQLIAEQAQVQPDHAALAWGADQQLSYAQLDQCATSLAAQLLERGLQPEQVVGMFLERGAAAIVTILAIFKAGGVYLPLDPNLPSERLAWLLDDARPAVIVTSDAVRDQLPEVTAAVISLPADWVALPLPAGEGWGEGEMPATATALSNHVNPHQLAYLIYTSGSTGRPKGVMVEHHSLTRVIRAQIPRFRLTSDQRVLATIALSFDASLGEICRTLGAGATLYLAPREALLPGAGLIHLLRDQRITTATLVPAVLAACPNDVELPELTTISVGGESLSIELAQRWGRGRRLLNGYGPTETTIGATLAWDWSLDKKPPLGRPLPGVIAQVLNENQQLLPLGLIGELYLGGAHLARGYWQQPELTAQRFIPDPFNSEPAARLYRTGDLVRWLNDGQLEFCGRTDEQIKIRGHRVEPGEVAAVLNEHPAIAQAIVLAWQPPAANSASLAAFIVLMNPTDAPPNYHQFLAPRLPDYLIPQRFINLPALPRTANDKLDRAALLNQLATTPIEYAAANYVEPRTEVEQTLAKIWALVLGIEQVGIHDNFFELGGDSILSIKMLVRANEAGLQLTPRDVYRLQTIAEQAAYAVQQMPS</sequence>
<dbReference type="InterPro" id="IPR036736">
    <property type="entry name" value="ACP-like_sf"/>
</dbReference>
<dbReference type="InterPro" id="IPR006162">
    <property type="entry name" value="Ppantetheine_attach_site"/>
</dbReference>
<dbReference type="SMART" id="SM00823">
    <property type="entry name" value="PKS_PP"/>
    <property type="match status" value="2"/>
</dbReference>
<dbReference type="PANTHER" id="PTHR45527">
    <property type="entry name" value="NONRIBOSOMAL PEPTIDE SYNTHETASE"/>
    <property type="match status" value="1"/>
</dbReference>
<dbReference type="Gene3D" id="3.30.559.10">
    <property type="entry name" value="Chloramphenicol acetyltransferase-like domain"/>
    <property type="match status" value="2"/>
</dbReference>
<dbReference type="InterPro" id="IPR020806">
    <property type="entry name" value="PKS_PP-bd"/>
</dbReference>
<dbReference type="Pfam" id="PF13193">
    <property type="entry name" value="AMP-binding_C"/>
    <property type="match status" value="1"/>
</dbReference>
<dbReference type="InterPro" id="IPR009081">
    <property type="entry name" value="PP-bd_ACP"/>
</dbReference>
<feature type="domain" description="Carrier" evidence="5">
    <location>
        <begin position="2105"/>
        <end position="2179"/>
    </location>
</feature>
<dbReference type="SUPFAM" id="SSF52777">
    <property type="entry name" value="CoA-dependent acyltransferases"/>
    <property type="match status" value="4"/>
</dbReference>
<dbReference type="Gene3D" id="2.30.38.10">
    <property type="entry name" value="Luciferase, Domain 3"/>
    <property type="match status" value="1"/>
</dbReference>
<dbReference type="InterPro" id="IPR001242">
    <property type="entry name" value="Condensation_dom"/>
</dbReference>
<dbReference type="GO" id="GO:0043041">
    <property type="term" value="P:amino acid activation for nonribosomal peptide biosynthetic process"/>
    <property type="evidence" value="ECO:0007669"/>
    <property type="project" value="TreeGrafter"/>
</dbReference>
<evidence type="ECO:0000259" key="5">
    <source>
        <dbReference type="PROSITE" id="PS50075"/>
    </source>
</evidence>
<dbReference type="FunFam" id="3.40.50.980:FF:000001">
    <property type="entry name" value="Non-ribosomal peptide synthetase"/>
    <property type="match status" value="2"/>
</dbReference>
<evidence type="ECO:0000256" key="3">
    <source>
        <dbReference type="ARBA" id="ARBA00022553"/>
    </source>
</evidence>
<dbReference type="PROSITE" id="PS00455">
    <property type="entry name" value="AMP_BINDING"/>
    <property type="match status" value="2"/>
</dbReference>
<dbReference type="PROSITE" id="PS00012">
    <property type="entry name" value="PHOSPHOPANTETHEINE"/>
    <property type="match status" value="1"/>
</dbReference>
<protein>
    <submittedName>
        <fullName evidence="6">Amino acid adenylation domain-containing protein</fullName>
    </submittedName>
</protein>
<evidence type="ECO:0000256" key="2">
    <source>
        <dbReference type="ARBA" id="ARBA00022450"/>
    </source>
</evidence>
<dbReference type="Gene3D" id="1.10.1200.10">
    <property type="entry name" value="ACP-like"/>
    <property type="match status" value="2"/>
</dbReference>
<dbReference type="Pfam" id="PF00501">
    <property type="entry name" value="AMP-binding"/>
    <property type="match status" value="2"/>
</dbReference>
<feature type="compositionally biased region" description="Polar residues" evidence="4">
    <location>
        <begin position="989"/>
        <end position="1003"/>
    </location>
</feature>
<dbReference type="CDD" id="cd19531">
    <property type="entry name" value="LCL_NRPS-like"/>
    <property type="match status" value="1"/>
</dbReference>
<dbReference type="GO" id="GO:0003824">
    <property type="term" value="F:catalytic activity"/>
    <property type="evidence" value="ECO:0007669"/>
    <property type="project" value="InterPro"/>
</dbReference>
<dbReference type="PROSITE" id="PS50075">
    <property type="entry name" value="CARRIER"/>
    <property type="match status" value="2"/>
</dbReference>
<dbReference type="Gene3D" id="3.40.50.12780">
    <property type="entry name" value="N-terminal domain of ligase-like"/>
    <property type="match status" value="1"/>
</dbReference>
<dbReference type="InterPro" id="IPR020845">
    <property type="entry name" value="AMP-binding_CS"/>
</dbReference>
<accession>A0A839HC17</accession>
<dbReference type="GO" id="GO:0044550">
    <property type="term" value="P:secondary metabolite biosynthetic process"/>
    <property type="evidence" value="ECO:0007669"/>
    <property type="project" value="TreeGrafter"/>
</dbReference>
<dbReference type="FunFam" id="3.40.50.12780:FF:000012">
    <property type="entry name" value="Non-ribosomal peptide synthetase"/>
    <property type="match status" value="1"/>
</dbReference>
<dbReference type="SUPFAM" id="SSF56801">
    <property type="entry name" value="Acetyl-CoA synthetase-like"/>
    <property type="match status" value="2"/>
</dbReference>
<proteinExistence type="predicted"/>
<reference evidence="6 7" key="1">
    <citation type="journal article" date="2020" name="Arch. Microbiol.">
        <title>The genome sequence of the giant phototrophic gammaproteobacterium Thiospirillum jenense gives insight into its physiological properties and phylogenetic relationships.</title>
        <authorList>
            <person name="Imhoff J.F."/>
            <person name="Meyer T.E."/>
            <person name="Kyndt J.A."/>
        </authorList>
    </citation>
    <scope>NUCLEOTIDE SEQUENCE [LARGE SCALE GENOMIC DNA]</scope>
    <source>
        <strain evidence="6 7">DSM 216</strain>
    </source>
</reference>
<keyword evidence="3" id="KW-0597">Phosphoprotein</keyword>
<dbReference type="Proteomes" id="UP000548632">
    <property type="component" value="Unassembled WGS sequence"/>
</dbReference>
<dbReference type="GO" id="GO:0005737">
    <property type="term" value="C:cytoplasm"/>
    <property type="evidence" value="ECO:0007669"/>
    <property type="project" value="TreeGrafter"/>
</dbReference>
<dbReference type="EMBL" id="JABVCQ010000009">
    <property type="protein sequence ID" value="MBB1125710.1"/>
    <property type="molecule type" value="Genomic_DNA"/>
</dbReference>
<feature type="region of interest" description="Disordered" evidence="4">
    <location>
        <begin position="968"/>
        <end position="1003"/>
    </location>
</feature>
<dbReference type="SUPFAM" id="SSF47336">
    <property type="entry name" value="ACP-like"/>
    <property type="match status" value="2"/>
</dbReference>
<dbReference type="InterPro" id="IPR000873">
    <property type="entry name" value="AMP-dep_synth/lig_dom"/>
</dbReference>
<comment type="cofactor">
    <cofactor evidence="1">
        <name>pantetheine 4'-phosphate</name>
        <dbReference type="ChEBI" id="CHEBI:47942"/>
    </cofactor>
</comment>
<organism evidence="6 7">
    <name type="scientific">Thiospirillum jenense</name>
    <dbReference type="NCBI Taxonomy" id="1653858"/>
    <lineage>
        <taxon>Bacteria</taxon>
        <taxon>Pseudomonadati</taxon>
        <taxon>Pseudomonadota</taxon>
        <taxon>Gammaproteobacteria</taxon>
        <taxon>Chromatiales</taxon>
        <taxon>Chromatiaceae</taxon>
        <taxon>Thiospirillum</taxon>
    </lineage>
</organism>
<keyword evidence="7" id="KW-1185">Reference proteome</keyword>
<dbReference type="RefSeq" id="WP_182583318.1">
    <property type="nucleotide sequence ID" value="NZ_JABVCQ010000009.1"/>
</dbReference>
<dbReference type="InterPro" id="IPR023213">
    <property type="entry name" value="CAT-like_dom_sf"/>
</dbReference>
<dbReference type="Pfam" id="PF00550">
    <property type="entry name" value="PP-binding"/>
    <property type="match status" value="2"/>
</dbReference>
<dbReference type="PANTHER" id="PTHR45527:SF1">
    <property type="entry name" value="FATTY ACID SYNTHASE"/>
    <property type="match status" value="1"/>
</dbReference>
<dbReference type="InterPro" id="IPR010071">
    <property type="entry name" value="AA_adenyl_dom"/>
</dbReference>
<evidence type="ECO:0000256" key="1">
    <source>
        <dbReference type="ARBA" id="ARBA00001957"/>
    </source>
</evidence>